<accession>A0A381L706</accession>
<reference evidence="1" key="1">
    <citation type="submission" date="2018-07" db="EMBL/GenBank/DDBJ databases">
        <authorList>
            <person name="Quirk P.G."/>
            <person name="Krulwich T.A."/>
        </authorList>
    </citation>
    <scope>NUCLEOTIDE SEQUENCE</scope>
    <source>
        <strain evidence="1">96224</strain>
    </source>
</reference>
<dbReference type="EMBL" id="UIGY01000056">
    <property type="protein sequence ID" value="SUZ09704.1"/>
    <property type="molecule type" value="Genomic_DNA"/>
</dbReference>
<protein>
    <submittedName>
        <fullName evidence="1">Bgt-20541</fullName>
    </submittedName>
</protein>
<organism evidence="1">
    <name type="scientific">Blumeria graminis f. sp. tritici 96224</name>
    <dbReference type="NCBI Taxonomy" id="1268274"/>
    <lineage>
        <taxon>Eukaryota</taxon>
        <taxon>Fungi</taxon>
        <taxon>Dikarya</taxon>
        <taxon>Ascomycota</taxon>
        <taxon>Pezizomycotina</taxon>
        <taxon>Leotiomycetes</taxon>
        <taxon>Erysiphales</taxon>
        <taxon>Erysiphaceae</taxon>
        <taxon>Blumeria</taxon>
    </lineage>
</organism>
<sequence>MFSWSVFGDNSDAELLKLSEDANDLKNLMRSLDFVKISDLRKDLIFTDKWRKIIFQTT</sequence>
<proteinExistence type="predicted"/>
<evidence type="ECO:0000313" key="1">
    <source>
        <dbReference type="EMBL" id="SUZ09704.1"/>
    </source>
</evidence>
<gene>
    <name evidence="1" type="ORF">BGT96224V2_LOCUS2849</name>
</gene>
<dbReference type="AlphaFoldDB" id="A0A381L706"/>
<name>A0A381L706_BLUGR</name>